<dbReference type="EMBL" id="MGFQ01000024">
    <property type="protein sequence ID" value="OGM09249.1"/>
    <property type="molecule type" value="Genomic_DNA"/>
</dbReference>
<gene>
    <name evidence="1" type="ORF">A2Z67_04900</name>
</gene>
<organism evidence="1 2">
    <name type="scientific">Candidatus Woesebacteria bacterium RBG_13_36_22</name>
    <dbReference type="NCBI Taxonomy" id="1802478"/>
    <lineage>
        <taxon>Bacteria</taxon>
        <taxon>Candidatus Woeseibacteriota</taxon>
    </lineage>
</organism>
<sequence>MTISEEGQKMIKIVFDHSFQIRGVNQYGTAVKILWDKKDIGNVWLYGDSYELQKVIDKLNEKFIEDQNEEKAK</sequence>
<dbReference type="AlphaFoldDB" id="A0A1F7X3H8"/>
<accession>A0A1F7X3H8</accession>
<reference evidence="1 2" key="1">
    <citation type="journal article" date="2016" name="Nat. Commun.">
        <title>Thousands of microbial genomes shed light on interconnected biogeochemical processes in an aquifer system.</title>
        <authorList>
            <person name="Anantharaman K."/>
            <person name="Brown C.T."/>
            <person name="Hug L.A."/>
            <person name="Sharon I."/>
            <person name="Castelle C.J."/>
            <person name="Probst A.J."/>
            <person name="Thomas B.C."/>
            <person name="Singh A."/>
            <person name="Wilkins M.J."/>
            <person name="Karaoz U."/>
            <person name="Brodie E.L."/>
            <person name="Williams K.H."/>
            <person name="Hubbard S.S."/>
            <person name="Banfield J.F."/>
        </authorList>
    </citation>
    <scope>NUCLEOTIDE SEQUENCE [LARGE SCALE GENOMIC DNA]</scope>
</reference>
<protein>
    <submittedName>
        <fullName evidence="1">Uncharacterized protein</fullName>
    </submittedName>
</protein>
<dbReference type="Proteomes" id="UP000176939">
    <property type="component" value="Unassembled WGS sequence"/>
</dbReference>
<evidence type="ECO:0000313" key="1">
    <source>
        <dbReference type="EMBL" id="OGM09249.1"/>
    </source>
</evidence>
<evidence type="ECO:0000313" key="2">
    <source>
        <dbReference type="Proteomes" id="UP000176939"/>
    </source>
</evidence>
<name>A0A1F7X3H8_9BACT</name>
<comment type="caution">
    <text evidence="1">The sequence shown here is derived from an EMBL/GenBank/DDBJ whole genome shotgun (WGS) entry which is preliminary data.</text>
</comment>
<proteinExistence type="predicted"/>